<dbReference type="Gene3D" id="3.90.1490.10">
    <property type="entry name" value="putative n-type atp pyrophosphatase, domain 2"/>
    <property type="match status" value="1"/>
</dbReference>
<gene>
    <name evidence="2" type="ORF">MNB_SUP05-SYMBIONT-4-736</name>
</gene>
<dbReference type="Pfam" id="PF01902">
    <property type="entry name" value="Diphthami_syn_2"/>
    <property type="match status" value="1"/>
</dbReference>
<dbReference type="SUPFAM" id="SSF52402">
    <property type="entry name" value="Adenine nucleotide alpha hydrolases-like"/>
    <property type="match status" value="1"/>
</dbReference>
<dbReference type="AlphaFoldDB" id="A0A1W1DWZ7"/>
<protein>
    <recommendedName>
        <fullName evidence="1">Diphthamide synthase domain-containing protein</fullName>
    </recommendedName>
</protein>
<name>A0A1W1DWZ7_9ZZZZ</name>
<accession>A0A1W1DWZ7</accession>
<reference evidence="2" key="1">
    <citation type="submission" date="2016-10" db="EMBL/GenBank/DDBJ databases">
        <authorList>
            <person name="de Groot N.N."/>
        </authorList>
    </citation>
    <scope>NUCLEOTIDE SEQUENCE</scope>
</reference>
<organism evidence="2">
    <name type="scientific">hydrothermal vent metagenome</name>
    <dbReference type="NCBI Taxonomy" id="652676"/>
    <lineage>
        <taxon>unclassified sequences</taxon>
        <taxon>metagenomes</taxon>
        <taxon>ecological metagenomes</taxon>
    </lineage>
</organism>
<dbReference type="EMBL" id="FPHY01000070">
    <property type="protein sequence ID" value="SFV86274.1"/>
    <property type="molecule type" value="Genomic_DNA"/>
</dbReference>
<evidence type="ECO:0000313" key="2">
    <source>
        <dbReference type="EMBL" id="SFV86274.1"/>
    </source>
</evidence>
<proteinExistence type="predicted"/>
<evidence type="ECO:0000259" key="1">
    <source>
        <dbReference type="Pfam" id="PF01902"/>
    </source>
</evidence>
<sequence length="51" mass="5761">MLTDLPSHIDLCGENGEFHTLVYDSPDFSKPVAIKQGETLERDGFVFTDFQ</sequence>
<feature type="domain" description="Diphthamide synthase" evidence="1">
    <location>
        <begin position="9"/>
        <end position="44"/>
    </location>
</feature>
<dbReference type="InterPro" id="IPR002761">
    <property type="entry name" value="Diphthami_syn_dom"/>
</dbReference>